<dbReference type="InterPro" id="IPR020314">
    <property type="entry name" value="Uncharacterised_YpzA"/>
</dbReference>
<dbReference type="EMBL" id="JPYA02000001">
    <property type="protein sequence ID" value="MEB3749713.1"/>
    <property type="molecule type" value="Genomic_DNA"/>
</dbReference>
<keyword evidence="3" id="KW-1185">Reference proteome</keyword>
<evidence type="ECO:0000313" key="3">
    <source>
        <dbReference type="Proteomes" id="UP000029267"/>
    </source>
</evidence>
<protein>
    <recommendedName>
        <fullName evidence="4">DUF2564 domain-containing protein</fullName>
    </recommendedName>
</protein>
<gene>
    <name evidence="2" type="ORF">EP10_000552</name>
</gene>
<comment type="caution">
    <text evidence="2">The sequence shown here is derived from an EMBL/GenBank/DDBJ whole genome shotgun (WGS) entry which is preliminary data.</text>
</comment>
<reference evidence="2 3" key="1">
    <citation type="journal article" date="2014" name="Genome Announc.">
        <title>Draft Genome Sequence of Geobacillus icigianus Strain G1w1T Isolated from Hot Springs in the Valley of Geysers, Kamchatka (Russian Federation).</title>
        <authorList>
            <person name="Bryanskaya A.V."/>
            <person name="Rozanov A.S."/>
            <person name="Logacheva M.D."/>
            <person name="Kotenko A.V."/>
            <person name="Peltek S.E."/>
        </authorList>
    </citation>
    <scope>NUCLEOTIDE SEQUENCE [LARGE SCALE GENOMIC DNA]</scope>
    <source>
        <strain evidence="2 3">G1w1</strain>
    </source>
</reference>
<evidence type="ECO:0000313" key="2">
    <source>
        <dbReference type="EMBL" id="MEB3749713.1"/>
    </source>
</evidence>
<sequence length="89" mass="10126">MANHDAHIHTGYNDLKQVELFVETAENMVGHATMQLDPEMIQHAERAVQNARHQLARARQEATGTDDDVLARCEQRLARAEHQLREAQS</sequence>
<dbReference type="Proteomes" id="UP000029267">
    <property type="component" value="Unassembled WGS sequence"/>
</dbReference>
<evidence type="ECO:0000256" key="1">
    <source>
        <dbReference type="SAM" id="Coils"/>
    </source>
</evidence>
<proteinExistence type="predicted"/>
<dbReference type="RefSeq" id="WP_033022030.1">
    <property type="nucleotide sequence ID" value="NZ_JPYA02000001.1"/>
</dbReference>
<feature type="coiled-coil region" evidence="1">
    <location>
        <begin position="41"/>
        <end position="68"/>
    </location>
</feature>
<keyword evidence="1" id="KW-0175">Coiled coil</keyword>
<accession>A0ABU6BCT3</accession>
<evidence type="ECO:0008006" key="4">
    <source>
        <dbReference type="Google" id="ProtNLM"/>
    </source>
</evidence>
<dbReference type="Pfam" id="PF10819">
    <property type="entry name" value="DUF2564"/>
    <property type="match status" value="1"/>
</dbReference>
<organism evidence="2 3">
    <name type="scientific">Geobacillus icigianus</name>
    <dbReference type="NCBI Taxonomy" id="1430331"/>
    <lineage>
        <taxon>Bacteria</taxon>
        <taxon>Bacillati</taxon>
        <taxon>Bacillota</taxon>
        <taxon>Bacilli</taxon>
        <taxon>Bacillales</taxon>
        <taxon>Anoxybacillaceae</taxon>
        <taxon>Geobacillus</taxon>
    </lineage>
</organism>
<name>A0ABU6BCT3_9BACL</name>